<organism evidence="1 2">
    <name type="scientific">Dehalogenimonas etheniformans</name>
    <dbReference type="NCBI Taxonomy" id="1536648"/>
    <lineage>
        <taxon>Bacteria</taxon>
        <taxon>Bacillati</taxon>
        <taxon>Chloroflexota</taxon>
        <taxon>Dehalococcoidia</taxon>
        <taxon>Dehalococcoidales</taxon>
        <taxon>Dehalococcoidaceae</taxon>
        <taxon>Dehalogenimonas</taxon>
    </lineage>
</organism>
<sequence length="95" mass="10959">MAGWHPGKDRMKMATTNLFNYFFAAMYPSFGYGLKTGEPIEDWWDMALPYYGFDSTMDSDIWDTIAFRSRAFCCGRQAVEACLPLLKEGDRSFNK</sequence>
<keyword evidence="2" id="KW-1185">Reference proteome</keyword>
<evidence type="ECO:0000313" key="1">
    <source>
        <dbReference type="EMBL" id="PPD57692.1"/>
    </source>
</evidence>
<dbReference type="AlphaFoldDB" id="A0A2P5P5X2"/>
<evidence type="ECO:0000313" key="2">
    <source>
        <dbReference type="Proteomes" id="UP000235653"/>
    </source>
</evidence>
<dbReference type="Proteomes" id="UP000235653">
    <property type="component" value="Unassembled WGS sequence"/>
</dbReference>
<dbReference type="RefSeq" id="WP_102330703.1">
    <property type="nucleotide sequence ID" value="NZ_CP058566.2"/>
</dbReference>
<proteinExistence type="predicted"/>
<accession>A0A2P5P5X2</accession>
<name>A0A2P5P5X2_9CHLR</name>
<gene>
    <name evidence="1" type="ORF">JP09_008090</name>
</gene>
<dbReference type="EMBL" id="JQAN02000011">
    <property type="protein sequence ID" value="PPD57692.1"/>
    <property type="molecule type" value="Genomic_DNA"/>
</dbReference>
<comment type="caution">
    <text evidence="1">The sequence shown here is derived from an EMBL/GenBank/DDBJ whole genome shotgun (WGS) entry which is preliminary data.</text>
</comment>
<reference evidence="1 2" key="1">
    <citation type="journal article" date="2017" name="ISME J.">
        <title>Grape pomace compost harbors organohalide-respiring Dehalogenimonas species with novel reductive dehalogenase genes.</title>
        <authorList>
            <person name="Yang Y."/>
            <person name="Higgins S.A."/>
            <person name="Yan J."/>
            <person name="Simsir B."/>
            <person name="Chourey K."/>
            <person name="Iyer R."/>
            <person name="Hettich R.L."/>
            <person name="Baldwin B."/>
            <person name="Ogles D.M."/>
            <person name="Loffler F.E."/>
        </authorList>
    </citation>
    <scope>NUCLEOTIDE SEQUENCE [LARGE SCALE GENOMIC DNA]</scope>
    <source>
        <strain evidence="1 2">GP</strain>
    </source>
</reference>
<protein>
    <submittedName>
        <fullName evidence="1">Uncharacterized protein</fullName>
    </submittedName>
</protein>